<sequence>MLEQAYSHCEAIIKHHSKTFYKAFSFLPPIKRKAVWAVYGFCRQVDDIVDEGTDPEAQLTVFRAQFASFLNGQVPGNDPMWLALEDVFQKFPMEPQAFHDMIAGQEMDLYKTEYYTMEELEHYSYHVASTVGLMLLPILAPKKVDELRDSAIALGLGMQITNILRDISEDLERQRIYIPINEMIASGYMVDDLLNHRLTKEFIEVWERLASRAEDHYEKAFSAMHHYPLDARLPVKSSAVFYRAILKSIRKKDYNIFEQRAFVTEKEKEELLAGIAGH</sequence>
<dbReference type="SUPFAM" id="SSF48576">
    <property type="entry name" value="Terpenoid synthases"/>
    <property type="match status" value="1"/>
</dbReference>
<evidence type="ECO:0000256" key="1">
    <source>
        <dbReference type="ARBA" id="ARBA00004829"/>
    </source>
</evidence>
<dbReference type="Proteomes" id="UP000035996">
    <property type="component" value="Unassembled WGS sequence"/>
</dbReference>
<dbReference type="InterPro" id="IPR008949">
    <property type="entry name" value="Isoprenoid_synthase_dom_sf"/>
</dbReference>
<keyword evidence="5" id="KW-1185">Reference proteome</keyword>
<comment type="caution">
    <text evidence="4">The sequence shown here is derived from an EMBL/GenBank/DDBJ whole genome shotgun (WGS) entry which is preliminary data.</text>
</comment>
<dbReference type="Pfam" id="PF00494">
    <property type="entry name" value="SQS_PSY"/>
    <property type="match status" value="1"/>
</dbReference>
<dbReference type="Gene3D" id="1.10.600.10">
    <property type="entry name" value="Farnesyl Diphosphate Synthase"/>
    <property type="match status" value="1"/>
</dbReference>
<dbReference type="InterPro" id="IPR033904">
    <property type="entry name" value="Trans_IPPS_HH"/>
</dbReference>
<dbReference type="InterPro" id="IPR019845">
    <property type="entry name" value="Squalene/phytoene_synthase_CS"/>
</dbReference>
<dbReference type="STRING" id="157733.AB986_04125"/>
<dbReference type="PATRIC" id="fig|157733.3.peg.3055"/>
<dbReference type="SFLD" id="SFLDS00005">
    <property type="entry name" value="Isoprenoid_Synthase_Type_I"/>
    <property type="match status" value="1"/>
</dbReference>
<proteinExistence type="predicted"/>
<accession>A0A0J6CZG9</accession>
<reference evidence="4" key="1">
    <citation type="submission" date="2015-06" db="EMBL/GenBank/DDBJ databases">
        <authorList>
            <person name="Liu B."/>
            <person name="Wang J."/>
            <person name="Zhu Y."/>
            <person name="Liu G."/>
            <person name="Chen Q."/>
            <person name="Zheng C."/>
            <person name="Che J."/>
            <person name="Ge C."/>
            <person name="Shi H."/>
            <person name="Pan Z."/>
            <person name="Liu X."/>
        </authorList>
    </citation>
    <scope>NUCLEOTIDE SEQUENCE [LARGE SCALE GENOMIC DNA]</scope>
    <source>
        <strain evidence="4">DSM 16346</strain>
    </source>
</reference>
<gene>
    <name evidence="4" type="ORF">AB986_04125</name>
</gene>
<dbReference type="OrthoDB" id="9787280at2"/>
<name>A0A0J6CZG9_9BACL</name>
<evidence type="ECO:0000256" key="3">
    <source>
        <dbReference type="ARBA" id="ARBA00022746"/>
    </source>
</evidence>
<dbReference type="SFLD" id="SFLDG01212">
    <property type="entry name" value="Phytoene_synthase_like"/>
    <property type="match status" value="1"/>
</dbReference>
<dbReference type="PANTHER" id="PTHR31480">
    <property type="entry name" value="BIFUNCTIONAL LYCOPENE CYCLASE/PHYTOENE SYNTHASE"/>
    <property type="match status" value="1"/>
</dbReference>
<dbReference type="InterPro" id="IPR044843">
    <property type="entry name" value="Trans_IPPS_bact-type"/>
</dbReference>
<comment type="pathway">
    <text evidence="1">Carotenoid biosynthesis.</text>
</comment>
<dbReference type="GO" id="GO:0004311">
    <property type="term" value="F:geranylgeranyl diphosphate synthase activity"/>
    <property type="evidence" value="ECO:0007669"/>
    <property type="project" value="InterPro"/>
</dbReference>
<dbReference type="GO" id="GO:0051996">
    <property type="term" value="F:squalene synthase [NAD(P)H] activity"/>
    <property type="evidence" value="ECO:0007669"/>
    <property type="project" value="InterPro"/>
</dbReference>
<evidence type="ECO:0000313" key="5">
    <source>
        <dbReference type="Proteomes" id="UP000035996"/>
    </source>
</evidence>
<dbReference type="CDD" id="cd00683">
    <property type="entry name" value="Trans_IPPS_HH"/>
    <property type="match status" value="1"/>
</dbReference>
<dbReference type="PROSITE" id="PS01045">
    <property type="entry name" value="SQUALEN_PHYTOEN_SYN_2"/>
    <property type="match status" value="1"/>
</dbReference>
<dbReference type="PROSITE" id="PS01044">
    <property type="entry name" value="SQUALEN_PHYTOEN_SYN_1"/>
    <property type="match status" value="1"/>
</dbReference>
<protein>
    <submittedName>
        <fullName evidence="4">Phytoene synthase</fullName>
    </submittedName>
</protein>
<keyword evidence="3" id="KW-0125">Carotenoid biosynthesis</keyword>
<dbReference type="AlphaFoldDB" id="A0A0J6CZG9"/>
<dbReference type="GO" id="GO:0016117">
    <property type="term" value="P:carotenoid biosynthetic process"/>
    <property type="evidence" value="ECO:0007669"/>
    <property type="project" value="UniProtKB-KW"/>
</dbReference>
<keyword evidence="2" id="KW-0808">Transferase</keyword>
<evidence type="ECO:0000313" key="4">
    <source>
        <dbReference type="EMBL" id="KMM38493.1"/>
    </source>
</evidence>
<dbReference type="EMBL" id="LELK01000001">
    <property type="protein sequence ID" value="KMM38493.1"/>
    <property type="molecule type" value="Genomic_DNA"/>
</dbReference>
<organism evidence="4 5">
    <name type="scientific">Guptibacillus hwajinpoensis</name>
    <dbReference type="NCBI Taxonomy" id="208199"/>
    <lineage>
        <taxon>Bacteria</taxon>
        <taxon>Bacillati</taxon>
        <taxon>Bacillota</taxon>
        <taxon>Bacilli</taxon>
        <taxon>Bacillales</taxon>
        <taxon>Guptibacillaceae</taxon>
        <taxon>Guptibacillus</taxon>
    </lineage>
</organism>
<evidence type="ECO:0000256" key="2">
    <source>
        <dbReference type="ARBA" id="ARBA00022679"/>
    </source>
</evidence>
<dbReference type="RefSeq" id="WP_048309608.1">
    <property type="nucleotide sequence ID" value="NZ_CP119526.1"/>
</dbReference>
<dbReference type="SFLD" id="SFLDG01018">
    <property type="entry name" value="Squalene/Phytoene_Synthase_Lik"/>
    <property type="match status" value="1"/>
</dbReference>
<dbReference type="InterPro" id="IPR002060">
    <property type="entry name" value="Squ/phyt_synthse"/>
</dbReference>